<evidence type="ECO:0000313" key="4">
    <source>
        <dbReference type="Proteomes" id="UP000002036"/>
    </source>
</evidence>
<reference evidence="3 4" key="1">
    <citation type="journal article" date="2009" name="Genome Res.">
        <title>Comparative genomics of protoploid Saccharomycetaceae.</title>
        <authorList>
            <consortium name="The Genolevures Consortium"/>
            <person name="Souciet J.-L."/>
            <person name="Dujon B."/>
            <person name="Gaillardin C."/>
            <person name="Johnston M."/>
            <person name="Baret P.V."/>
            <person name="Cliften P."/>
            <person name="Sherman D.J."/>
            <person name="Weissenbach J."/>
            <person name="Westhof E."/>
            <person name="Wincker P."/>
            <person name="Jubin C."/>
            <person name="Poulain J."/>
            <person name="Barbe V."/>
            <person name="Segurens B."/>
            <person name="Artiguenave F."/>
            <person name="Anthouard V."/>
            <person name="Vacherie B."/>
            <person name="Val M.-E."/>
            <person name="Fulton R.S."/>
            <person name="Minx P."/>
            <person name="Wilson R."/>
            <person name="Durrens P."/>
            <person name="Jean G."/>
            <person name="Marck C."/>
            <person name="Martin T."/>
            <person name="Nikolski M."/>
            <person name="Rolland T."/>
            <person name="Seret M.-L."/>
            <person name="Casaregola S."/>
            <person name="Despons L."/>
            <person name="Fairhead C."/>
            <person name="Fischer G."/>
            <person name="Lafontaine I."/>
            <person name="Leh V."/>
            <person name="Lemaire M."/>
            <person name="de Montigny J."/>
            <person name="Neuveglise C."/>
            <person name="Thierry A."/>
            <person name="Blanc-Lenfle I."/>
            <person name="Bleykasten C."/>
            <person name="Diffels J."/>
            <person name="Fritsch E."/>
            <person name="Frangeul L."/>
            <person name="Goeffon A."/>
            <person name="Jauniaux N."/>
            <person name="Kachouri-Lafond R."/>
            <person name="Payen C."/>
            <person name="Potier S."/>
            <person name="Pribylova L."/>
            <person name="Ozanne C."/>
            <person name="Richard G.-F."/>
            <person name="Sacerdot C."/>
            <person name="Straub M.-L."/>
            <person name="Talla E."/>
        </authorList>
    </citation>
    <scope>NUCLEOTIDE SEQUENCE [LARGE SCALE GENOMIC DNA]</scope>
    <source>
        <strain evidence="4">ATCC 56472 / CBS 6340 / NRRL Y-8284</strain>
    </source>
</reference>
<dbReference type="EMBL" id="CU928166">
    <property type="protein sequence ID" value="CAR21569.1"/>
    <property type="molecule type" value="Genomic_DNA"/>
</dbReference>
<dbReference type="GeneID" id="8290845"/>
<proteinExistence type="predicted"/>
<dbReference type="InParanoid" id="C5DCQ8"/>
<dbReference type="RefSeq" id="XP_002552007.1">
    <property type="nucleotide sequence ID" value="XM_002551961.1"/>
</dbReference>
<keyword evidence="4" id="KW-1185">Reference proteome</keyword>
<dbReference type="Proteomes" id="UP000002036">
    <property type="component" value="Chromosome B"/>
</dbReference>
<dbReference type="KEGG" id="lth:KLTH0B05060g"/>
<protein>
    <submittedName>
        <fullName evidence="3">KLTH0B05060p</fullName>
    </submittedName>
</protein>
<dbReference type="AlphaFoldDB" id="C5DCQ8"/>
<feature type="region of interest" description="Disordered" evidence="2">
    <location>
        <begin position="1"/>
        <end position="65"/>
    </location>
</feature>
<feature type="compositionally biased region" description="Basic and acidic residues" evidence="2">
    <location>
        <begin position="41"/>
        <end position="50"/>
    </location>
</feature>
<dbReference type="HOGENOM" id="CLU_637892_0_0_1"/>
<organism evidence="3 4">
    <name type="scientific">Lachancea thermotolerans (strain ATCC 56472 / CBS 6340 / NRRL Y-8284)</name>
    <name type="common">Yeast</name>
    <name type="synonym">Kluyveromyces thermotolerans</name>
    <dbReference type="NCBI Taxonomy" id="559295"/>
    <lineage>
        <taxon>Eukaryota</taxon>
        <taxon>Fungi</taxon>
        <taxon>Dikarya</taxon>
        <taxon>Ascomycota</taxon>
        <taxon>Saccharomycotina</taxon>
        <taxon>Saccharomycetes</taxon>
        <taxon>Saccharomycetales</taxon>
        <taxon>Saccharomycetaceae</taxon>
        <taxon>Lachancea</taxon>
    </lineage>
</organism>
<evidence type="ECO:0000313" key="3">
    <source>
        <dbReference type="EMBL" id="CAR21569.1"/>
    </source>
</evidence>
<evidence type="ECO:0000256" key="2">
    <source>
        <dbReference type="SAM" id="MobiDB-lite"/>
    </source>
</evidence>
<gene>
    <name evidence="3" type="ordered locus">KLTH0B05060g</name>
</gene>
<keyword evidence="1" id="KW-0175">Coiled coil</keyword>
<accession>C5DCQ8</accession>
<feature type="region of interest" description="Disordered" evidence="2">
    <location>
        <begin position="273"/>
        <end position="295"/>
    </location>
</feature>
<name>C5DCQ8_LACTC</name>
<feature type="coiled-coil region" evidence="1">
    <location>
        <begin position="326"/>
        <end position="367"/>
    </location>
</feature>
<dbReference type="OrthoDB" id="4033174at2759"/>
<feature type="compositionally biased region" description="Polar residues" evidence="2">
    <location>
        <begin position="1"/>
        <end position="11"/>
    </location>
</feature>
<evidence type="ECO:0000256" key="1">
    <source>
        <dbReference type="SAM" id="Coils"/>
    </source>
</evidence>
<feature type="coiled-coil region" evidence="1">
    <location>
        <begin position="224"/>
        <end position="254"/>
    </location>
</feature>
<sequence>MESGKRQSINSPARPAPREISCSETLLNDGDDDAQANSTEIDNHDMETGRDVSPSPRNLVGTTSHDEMQQEQLYLEYFHSAIITEELGLIKHLKRAHGKMIKAIQELIRVKGYRSADSGKEYRFKWTDNATYYLLKYCLEIGPFYGFEHLKRPSLTKLEQSSLISLKWSCVWYDLLMTLEFENSIIPTESQIKSKCRYLLDNAHPKLFAVTTGDERNPFSFTGVDKVDNNLEMLTRLKNDAEQRKVEIQKLETDRQNNKRTLGQMLCSNSIPSVTEGLSNSDSEEPSSIDDINQPNSITMRRNKRMGRLLDFKEIAQYSLSNSALVGDLQETLKELIEAAAVEERKYKDKEQQRKDQELALKQKKLEISLQHNQRMLELELERQKREQFDHDAKKIDTLVKMMDRAKSLEGDKSPSSEALQKLLHNFVSRYT</sequence>